<protein>
    <submittedName>
        <fullName evidence="1">Uncharacterized protein</fullName>
    </submittedName>
</protein>
<accession>A0A2P2CAN8</accession>
<dbReference type="EMBL" id="CZKA01000043">
    <property type="protein sequence ID" value="CUR57952.1"/>
    <property type="molecule type" value="Genomic_DNA"/>
</dbReference>
<gene>
    <name evidence="1" type="ORF">NOCA2480024</name>
</gene>
<proteinExistence type="predicted"/>
<dbReference type="AlphaFoldDB" id="A0A2P2CAN8"/>
<reference evidence="1" key="1">
    <citation type="submission" date="2015-08" db="EMBL/GenBank/DDBJ databases">
        <authorList>
            <person name="Babu N.S."/>
            <person name="Beckwith C.J."/>
            <person name="Beseler K.G."/>
            <person name="Brison A."/>
            <person name="Carone J.V."/>
            <person name="Caskin T.P."/>
            <person name="Diamond M."/>
            <person name="Durham M.E."/>
            <person name="Foxe J.M."/>
            <person name="Go M."/>
            <person name="Henderson B.A."/>
            <person name="Jones I.B."/>
            <person name="McGettigan J.A."/>
            <person name="Micheletti S.J."/>
            <person name="Nasrallah M.E."/>
            <person name="Ortiz D."/>
            <person name="Piller C.R."/>
            <person name="Privatt S.R."/>
            <person name="Schneider S.L."/>
            <person name="Sharp S."/>
            <person name="Smith T.C."/>
            <person name="Stanton J.D."/>
            <person name="Ullery H.E."/>
            <person name="Wilson R.J."/>
            <person name="Serrano M.G."/>
            <person name="Buck G."/>
            <person name="Lee V."/>
            <person name="Wang Y."/>
            <person name="Carvalho R."/>
            <person name="Voegtly L."/>
            <person name="Shi R."/>
            <person name="Duckworth R."/>
            <person name="Johnson A."/>
            <person name="Loviza R."/>
            <person name="Walstead R."/>
            <person name="Shah Z."/>
            <person name="Kiflezghi M."/>
            <person name="Wade K."/>
            <person name="Ball S.L."/>
            <person name="Bradley K.W."/>
            <person name="Asai D.J."/>
            <person name="Bowman C.A."/>
            <person name="Russell D.A."/>
            <person name="Pope W.H."/>
            <person name="Jacobs-Sera D."/>
            <person name="Hendrix R.W."/>
            <person name="Hatfull G.F."/>
        </authorList>
    </citation>
    <scope>NUCLEOTIDE SEQUENCE</scope>
</reference>
<name>A0A2P2CAN8_9ZZZZ</name>
<evidence type="ECO:0000313" key="1">
    <source>
        <dbReference type="EMBL" id="CUR57952.1"/>
    </source>
</evidence>
<sequence length="34" mass="3994">MDQKLVLFHILWWELIELFKDLFGASGAFAPLML</sequence>
<organism evidence="1">
    <name type="scientific">metagenome</name>
    <dbReference type="NCBI Taxonomy" id="256318"/>
    <lineage>
        <taxon>unclassified sequences</taxon>
        <taxon>metagenomes</taxon>
    </lineage>
</organism>